<dbReference type="PANTHER" id="PTHR13194:SF19">
    <property type="entry name" value="NAD(P)-BINDING ROSSMANN-FOLD SUPERFAMILY PROTEIN"/>
    <property type="match status" value="1"/>
</dbReference>
<accession>A0A1G9URM6</accession>
<gene>
    <name evidence="3" type="ORF">SAMN05192555_1165</name>
</gene>
<evidence type="ECO:0000313" key="4">
    <source>
        <dbReference type="Proteomes" id="UP000199107"/>
    </source>
</evidence>
<evidence type="ECO:0000259" key="2">
    <source>
        <dbReference type="Pfam" id="PF08547"/>
    </source>
</evidence>
<feature type="domain" description="NADH:ubiquinone oxidoreductase intermediate-associated protein 30" evidence="2">
    <location>
        <begin position="5"/>
        <end position="157"/>
    </location>
</feature>
<dbReference type="RefSeq" id="WP_089659979.1">
    <property type="nucleotide sequence ID" value="NZ_FNGH01000016.1"/>
</dbReference>
<keyword evidence="4" id="KW-1185">Reference proteome</keyword>
<evidence type="ECO:0000256" key="1">
    <source>
        <dbReference type="ARBA" id="ARBA00007884"/>
    </source>
</evidence>
<dbReference type="SUPFAM" id="SSF49785">
    <property type="entry name" value="Galactose-binding domain-like"/>
    <property type="match status" value="1"/>
</dbReference>
<dbReference type="PANTHER" id="PTHR13194">
    <property type="entry name" value="COMPLEX I INTERMEDIATE-ASSOCIATED PROTEIN 30"/>
    <property type="match status" value="1"/>
</dbReference>
<dbReference type="GO" id="GO:0010257">
    <property type="term" value="P:NADH dehydrogenase complex assembly"/>
    <property type="evidence" value="ECO:0007669"/>
    <property type="project" value="TreeGrafter"/>
</dbReference>
<dbReference type="EMBL" id="FNGH01000016">
    <property type="protein sequence ID" value="SDM62457.1"/>
    <property type="molecule type" value="Genomic_DNA"/>
</dbReference>
<name>A0A1G9URM6_9GAMM</name>
<evidence type="ECO:0000313" key="3">
    <source>
        <dbReference type="EMBL" id="SDM62457.1"/>
    </source>
</evidence>
<dbReference type="Proteomes" id="UP000199107">
    <property type="component" value="Unassembled WGS sequence"/>
</dbReference>
<dbReference type="InterPro" id="IPR013857">
    <property type="entry name" value="NADH-UbQ_OxRdtase-assoc_prot30"/>
</dbReference>
<proteinExistence type="inferred from homology"/>
<organism evidence="3 4">
    <name type="scientific">Franzmannia pantelleriensis</name>
    <dbReference type="NCBI Taxonomy" id="48727"/>
    <lineage>
        <taxon>Bacteria</taxon>
        <taxon>Pseudomonadati</taxon>
        <taxon>Pseudomonadota</taxon>
        <taxon>Gammaproteobacteria</taxon>
        <taxon>Oceanospirillales</taxon>
        <taxon>Halomonadaceae</taxon>
        <taxon>Franzmannia</taxon>
    </lineage>
</organism>
<reference evidence="4" key="1">
    <citation type="submission" date="2016-10" db="EMBL/GenBank/DDBJ databases">
        <authorList>
            <person name="Varghese N."/>
            <person name="Submissions S."/>
        </authorList>
    </citation>
    <scope>NUCLEOTIDE SEQUENCE [LARGE SCALE GENOMIC DNA]</scope>
    <source>
        <strain evidence="4">AAP</strain>
    </source>
</reference>
<sequence>MPTLIDFTAGDEIPRWHAINDDVMGGVSQGAMHEAEGIGVFAGELTLTNGGGFASARREREPMRLSDYAGVVVRARGDGRTYQLRLYTHQLTDGGAYRALVHPPAGEWQRIALPWHAFEAIQRGRLLENAPPLAPDDIQQLGLLIADRRDGAFRLEIARIETLDAR</sequence>
<dbReference type="AlphaFoldDB" id="A0A1G9URM6"/>
<dbReference type="InterPro" id="IPR039131">
    <property type="entry name" value="NDUFAF1"/>
</dbReference>
<protein>
    <submittedName>
        <fullName evidence="3">Monofunctional biosynthetic peptidoglycan transglycosylase</fullName>
    </submittedName>
</protein>
<dbReference type="InterPro" id="IPR008979">
    <property type="entry name" value="Galactose-bd-like_sf"/>
</dbReference>
<dbReference type="Pfam" id="PF08547">
    <property type="entry name" value="CIA30"/>
    <property type="match status" value="1"/>
</dbReference>
<dbReference type="OrthoDB" id="442188at2"/>
<comment type="similarity">
    <text evidence="1">Belongs to the CIA30 family.</text>
</comment>
<dbReference type="STRING" id="48727.SAMN05192555_1165"/>
<dbReference type="GO" id="GO:0051082">
    <property type="term" value="F:unfolded protein binding"/>
    <property type="evidence" value="ECO:0007669"/>
    <property type="project" value="TreeGrafter"/>
</dbReference>